<evidence type="ECO:0000313" key="3">
    <source>
        <dbReference type="Proteomes" id="UP000222366"/>
    </source>
</evidence>
<dbReference type="EMBL" id="NJAJ01000018">
    <property type="protein sequence ID" value="PHM65254.1"/>
    <property type="molecule type" value="Genomic_DNA"/>
</dbReference>
<gene>
    <name evidence="2" type="ORF">Xsto_02236</name>
</gene>
<dbReference type="AlphaFoldDB" id="A0A2D0KP86"/>
<sequence length="337" mass="38301">MKYILLILLFSASNVFATQDYDPAARTNPNRHACSYAIDDQVYSPARYYNNHLRYLIESNIGQVAVFNGGRHYLVDTATEIRHAFDMWRRRLAQRGIPITLTEVPQGPPAEVNFWFSRAETDPAYNQQGFLRQHNIHALTTLILPDQIMNRYVYPLFNISGIVVSDQMYFSDEEFNIFRDALPSGIGDQQIANMLVYYVMSHEIGHALGLHHPNENMRDFEWSHQDPIDLEAGHFYGESITALVPRGAPDARTPLMGADDGYFGRLHDQLGRRLNYDDIGPSELELNAIATENACGGLHSSQSKINVALSESCKEKPRVFYPIAQSLVPIYQTQLFN</sequence>
<dbReference type="RefSeq" id="WP_099111793.1">
    <property type="nucleotide sequence ID" value="NZ_CAWNRH010000090.1"/>
</dbReference>
<feature type="chain" id="PRO_5013379390" description="Peptidase M10 metallopeptidase domain-containing protein" evidence="1">
    <location>
        <begin position="18"/>
        <end position="337"/>
    </location>
</feature>
<keyword evidence="1" id="KW-0732">Signal</keyword>
<accession>A0A2D0KP86</accession>
<dbReference type="Proteomes" id="UP000222366">
    <property type="component" value="Unassembled WGS sequence"/>
</dbReference>
<evidence type="ECO:0000313" key="2">
    <source>
        <dbReference type="EMBL" id="PHM65254.1"/>
    </source>
</evidence>
<proteinExistence type="predicted"/>
<dbReference type="InterPro" id="IPR024079">
    <property type="entry name" value="MetalloPept_cat_dom_sf"/>
</dbReference>
<organism evidence="2 3">
    <name type="scientific">Xenorhabdus stockiae</name>
    <dbReference type="NCBI Taxonomy" id="351614"/>
    <lineage>
        <taxon>Bacteria</taxon>
        <taxon>Pseudomonadati</taxon>
        <taxon>Pseudomonadota</taxon>
        <taxon>Gammaproteobacteria</taxon>
        <taxon>Enterobacterales</taxon>
        <taxon>Morganellaceae</taxon>
        <taxon>Xenorhabdus</taxon>
    </lineage>
</organism>
<dbReference type="SUPFAM" id="SSF55486">
    <property type="entry name" value="Metalloproteases ('zincins'), catalytic domain"/>
    <property type="match status" value="1"/>
</dbReference>
<protein>
    <recommendedName>
        <fullName evidence="4">Peptidase M10 metallopeptidase domain-containing protein</fullName>
    </recommendedName>
</protein>
<evidence type="ECO:0008006" key="4">
    <source>
        <dbReference type="Google" id="ProtNLM"/>
    </source>
</evidence>
<name>A0A2D0KP86_9GAMM</name>
<dbReference type="GO" id="GO:0008237">
    <property type="term" value="F:metallopeptidase activity"/>
    <property type="evidence" value="ECO:0007669"/>
    <property type="project" value="InterPro"/>
</dbReference>
<reference evidence="2 3" key="1">
    <citation type="journal article" date="2017" name="Nat. Microbiol.">
        <title>Natural product diversity associated with the nematode symbionts Photorhabdus and Xenorhabdus.</title>
        <authorList>
            <person name="Tobias N.J."/>
            <person name="Wolff H."/>
            <person name="Djahanschiri B."/>
            <person name="Grundmann F."/>
            <person name="Kronenwerth M."/>
            <person name="Shi Y.M."/>
            <person name="Simonyi S."/>
            <person name="Grun P."/>
            <person name="Shapiro-Ilan D."/>
            <person name="Pidot S.J."/>
            <person name="Stinear T.P."/>
            <person name="Ebersberger I."/>
            <person name="Bode H.B."/>
        </authorList>
    </citation>
    <scope>NUCLEOTIDE SEQUENCE [LARGE SCALE GENOMIC DNA]</scope>
    <source>
        <strain evidence="2 3">DSM 17904</strain>
    </source>
</reference>
<keyword evidence="3" id="KW-1185">Reference proteome</keyword>
<evidence type="ECO:0000256" key="1">
    <source>
        <dbReference type="SAM" id="SignalP"/>
    </source>
</evidence>
<comment type="caution">
    <text evidence="2">The sequence shown here is derived from an EMBL/GenBank/DDBJ whole genome shotgun (WGS) entry which is preliminary data.</text>
</comment>
<dbReference type="Gene3D" id="3.40.390.10">
    <property type="entry name" value="Collagenase (Catalytic Domain)"/>
    <property type="match status" value="1"/>
</dbReference>
<feature type="signal peptide" evidence="1">
    <location>
        <begin position="1"/>
        <end position="17"/>
    </location>
</feature>